<evidence type="ECO:0000313" key="2">
    <source>
        <dbReference type="EMBL" id="TPG46483.1"/>
    </source>
</evidence>
<evidence type="ECO:0000259" key="1">
    <source>
        <dbReference type="PROSITE" id="PS51186"/>
    </source>
</evidence>
<dbReference type="PANTHER" id="PTHR43072:SF8">
    <property type="entry name" value="ACYLTRANSFERASE FABY-RELATED"/>
    <property type="match status" value="1"/>
</dbReference>
<dbReference type="Pfam" id="PF00583">
    <property type="entry name" value="Acetyltransf_1"/>
    <property type="match status" value="1"/>
</dbReference>
<dbReference type="AlphaFoldDB" id="A0A502FAW7"/>
<dbReference type="PANTHER" id="PTHR43072">
    <property type="entry name" value="N-ACETYLTRANSFERASE"/>
    <property type="match status" value="1"/>
</dbReference>
<proteinExistence type="predicted"/>
<dbReference type="EMBL" id="RCZP01000039">
    <property type="protein sequence ID" value="TPG46483.1"/>
    <property type="molecule type" value="Genomic_DNA"/>
</dbReference>
<accession>A0A502FAW7</accession>
<comment type="caution">
    <text evidence="2">The sequence shown here is derived from an EMBL/GenBank/DDBJ whole genome shotgun (WGS) entry which is preliminary data.</text>
</comment>
<dbReference type="Proteomes" id="UP000317078">
    <property type="component" value="Unassembled WGS sequence"/>
</dbReference>
<dbReference type="GO" id="GO:0016747">
    <property type="term" value="F:acyltransferase activity, transferring groups other than amino-acyl groups"/>
    <property type="evidence" value="ECO:0007669"/>
    <property type="project" value="InterPro"/>
</dbReference>
<dbReference type="PROSITE" id="PS51186">
    <property type="entry name" value="GNAT"/>
    <property type="match status" value="1"/>
</dbReference>
<keyword evidence="3" id="KW-1185">Reference proteome</keyword>
<dbReference type="InterPro" id="IPR000182">
    <property type="entry name" value="GNAT_dom"/>
</dbReference>
<sequence>MTAPVIRDSQPGDVPAIAAIYAHWVRTGRASFELSPPSDAEMAGRREAILSGGYPHLVAVDGAGAVLGYAYASAYRPRPAYRHTVENSVYVAPDAARGGAGRALLAALIARCEAADFRLMVAVIGDSANAPSIRLHEALGFRHAGVIPSIGWKHGMWLDTVLMTRALGPGDTTPPTRP</sequence>
<evidence type="ECO:0000313" key="3">
    <source>
        <dbReference type="Proteomes" id="UP000317078"/>
    </source>
</evidence>
<dbReference type="RefSeq" id="WP_140886369.1">
    <property type="nucleotide sequence ID" value="NZ_RCZP01000039.1"/>
</dbReference>
<dbReference type="CDD" id="cd04301">
    <property type="entry name" value="NAT_SF"/>
    <property type="match status" value="1"/>
</dbReference>
<gene>
    <name evidence="2" type="ORF">EAH89_24540</name>
</gene>
<organism evidence="2 3">
    <name type="scientific">Muricoccus nepalensis</name>
    <dbReference type="NCBI Taxonomy" id="1854500"/>
    <lineage>
        <taxon>Bacteria</taxon>
        <taxon>Pseudomonadati</taxon>
        <taxon>Pseudomonadota</taxon>
        <taxon>Alphaproteobacteria</taxon>
        <taxon>Acetobacterales</taxon>
        <taxon>Roseomonadaceae</taxon>
        <taxon>Muricoccus</taxon>
    </lineage>
</organism>
<dbReference type="Gene3D" id="3.40.630.30">
    <property type="match status" value="1"/>
</dbReference>
<protein>
    <submittedName>
        <fullName evidence="2">N-acetyltransferase family protein</fullName>
    </submittedName>
</protein>
<keyword evidence="2" id="KW-0808">Transferase</keyword>
<dbReference type="SUPFAM" id="SSF55729">
    <property type="entry name" value="Acyl-CoA N-acyltransferases (Nat)"/>
    <property type="match status" value="1"/>
</dbReference>
<reference evidence="2 3" key="1">
    <citation type="journal article" date="2019" name="Environ. Microbiol.">
        <title>Species interactions and distinct microbial communities in high Arctic permafrost affected cryosols are associated with the CH4 and CO2 gas fluxes.</title>
        <authorList>
            <person name="Altshuler I."/>
            <person name="Hamel J."/>
            <person name="Turney S."/>
            <person name="Magnuson E."/>
            <person name="Levesque R."/>
            <person name="Greer C."/>
            <person name="Whyte L.G."/>
        </authorList>
    </citation>
    <scope>NUCLEOTIDE SEQUENCE [LARGE SCALE GENOMIC DNA]</scope>
    <source>
        <strain evidence="2 3">S9.3B</strain>
    </source>
</reference>
<feature type="domain" description="N-acetyltransferase" evidence="1">
    <location>
        <begin position="4"/>
        <end position="168"/>
    </location>
</feature>
<name>A0A502FAW7_9PROT</name>
<dbReference type="InterPro" id="IPR016181">
    <property type="entry name" value="Acyl_CoA_acyltransferase"/>
</dbReference>
<dbReference type="OrthoDB" id="5459937at2"/>